<gene>
    <name evidence="1" type="ORF">COV05_03645</name>
</gene>
<proteinExistence type="predicted"/>
<sequence length="68" mass="7624">MNNTDKNSPSTDERTDRAMQIAMRKLSELDARHPDLGIGERMRAALQNPNPASEISLVLEEFRDQVAA</sequence>
<dbReference type="Proteomes" id="UP000231436">
    <property type="component" value="Unassembled WGS sequence"/>
</dbReference>
<organism evidence="1 2">
    <name type="scientific">Candidatus Uhrbacteria bacterium CG10_big_fil_rev_8_21_14_0_10_48_16</name>
    <dbReference type="NCBI Taxonomy" id="1975038"/>
    <lineage>
        <taxon>Bacteria</taxon>
        <taxon>Candidatus Uhriibacteriota</taxon>
    </lineage>
</organism>
<protein>
    <submittedName>
        <fullName evidence="1">Uncharacterized protein</fullName>
    </submittedName>
</protein>
<dbReference type="EMBL" id="PFEU01000017">
    <property type="protein sequence ID" value="PJE76649.1"/>
    <property type="molecule type" value="Genomic_DNA"/>
</dbReference>
<reference evidence="2" key="1">
    <citation type="submission" date="2017-09" db="EMBL/GenBank/DDBJ databases">
        <title>Depth-based differentiation of microbial function through sediment-hosted aquifers and enrichment of novel symbionts in the deep terrestrial subsurface.</title>
        <authorList>
            <person name="Probst A.J."/>
            <person name="Ladd B."/>
            <person name="Jarett J.K."/>
            <person name="Geller-Mcgrath D.E."/>
            <person name="Sieber C.M.K."/>
            <person name="Emerson J.B."/>
            <person name="Anantharaman K."/>
            <person name="Thomas B.C."/>
            <person name="Malmstrom R."/>
            <person name="Stieglmeier M."/>
            <person name="Klingl A."/>
            <person name="Woyke T."/>
            <person name="Ryan C.M."/>
            <person name="Banfield J.F."/>
        </authorList>
    </citation>
    <scope>NUCLEOTIDE SEQUENCE [LARGE SCALE GENOMIC DNA]</scope>
</reference>
<name>A0A2M8LGS4_9BACT</name>
<dbReference type="AlphaFoldDB" id="A0A2M8LGS4"/>
<accession>A0A2M8LGS4</accession>
<comment type="caution">
    <text evidence="1">The sequence shown here is derived from an EMBL/GenBank/DDBJ whole genome shotgun (WGS) entry which is preliminary data.</text>
</comment>
<evidence type="ECO:0000313" key="1">
    <source>
        <dbReference type="EMBL" id="PJE76649.1"/>
    </source>
</evidence>
<evidence type="ECO:0000313" key="2">
    <source>
        <dbReference type="Proteomes" id="UP000231436"/>
    </source>
</evidence>